<sequence length="162" mass="18048">MTAPWKDRNVFRWRLDQEPQEVGRARDGVRKALAGYELPVALVDDVELVVSELVTNSIVHGAAPVTLTVQVWHDRIRVCVTDASPQPLVPRQPDTGDERGRGLAIVTSCSAHWWVCTRHPGKDVWAEFHKPAAELPSWLLAAVPGQASYLPTSIYALRSQEH</sequence>
<evidence type="ECO:0000256" key="1">
    <source>
        <dbReference type="ARBA" id="ARBA00022527"/>
    </source>
</evidence>
<evidence type="ECO:0000313" key="3">
    <source>
        <dbReference type="EMBL" id="MFI6502351.1"/>
    </source>
</evidence>
<dbReference type="InterPro" id="IPR036890">
    <property type="entry name" value="HATPase_C_sf"/>
</dbReference>
<name>A0ABW7Z2E9_9ACTN</name>
<dbReference type="Pfam" id="PF13581">
    <property type="entry name" value="HATPase_c_2"/>
    <property type="match status" value="1"/>
</dbReference>
<accession>A0ABW7Z2E9</accession>
<dbReference type="Proteomes" id="UP001612741">
    <property type="component" value="Unassembled WGS sequence"/>
</dbReference>
<keyword evidence="3" id="KW-0067">ATP-binding</keyword>
<dbReference type="Gene3D" id="3.30.565.10">
    <property type="entry name" value="Histidine kinase-like ATPase, C-terminal domain"/>
    <property type="match status" value="1"/>
</dbReference>
<dbReference type="RefSeq" id="WP_397087548.1">
    <property type="nucleotide sequence ID" value="NZ_JBITGY010000009.1"/>
</dbReference>
<protein>
    <submittedName>
        <fullName evidence="3">ATP-binding protein</fullName>
    </submittedName>
</protein>
<dbReference type="EMBL" id="JBITGY010000009">
    <property type="protein sequence ID" value="MFI6502351.1"/>
    <property type="molecule type" value="Genomic_DNA"/>
</dbReference>
<evidence type="ECO:0000313" key="4">
    <source>
        <dbReference type="Proteomes" id="UP001612741"/>
    </source>
</evidence>
<reference evidence="3 4" key="1">
    <citation type="submission" date="2024-10" db="EMBL/GenBank/DDBJ databases">
        <title>The Natural Products Discovery Center: Release of the First 8490 Sequenced Strains for Exploring Actinobacteria Biosynthetic Diversity.</title>
        <authorList>
            <person name="Kalkreuter E."/>
            <person name="Kautsar S.A."/>
            <person name="Yang D."/>
            <person name="Bader C.D."/>
            <person name="Teijaro C.N."/>
            <person name="Fluegel L."/>
            <person name="Davis C.M."/>
            <person name="Simpson J.R."/>
            <person name="Lauterbach L."/>
            <person name="Steele A.D."/>
            <person name="Gui C."/>
            <person name="Meng S."/>
            <person name="Li G."/>
            <person name="Viehrig K."/>
            <person name="Ye F."/>
            <person name="Su P."/>
            <person name="Kiefer A.F."/>
            <person name="Nichols A."/>
            <person name="Cepeda A.J."/>
            <person name="Yan W."/>
            <person name="Fan B."/>
            <person name="Jiang Y."/>
            <person name="Adhikari A."/>
            <person name="Zheng C.-J."/>
            <person name="Schuster L."/>
            <person name="Cowan T.M."/>
            <person name="Smanski M.J."/>
            <person name="Chevrette M.G."/>
            <person name="De Carvalho L.P.S."/>
            <person name="Shen B."/>
        </authorList>
    </citation>
    <scope>NUCLEOTIDE SEQUENCE [LARGE SCALE GENOMIC DNA]</scope>
    <source>
        <strain evidence="3 4">NPDC050545</strain>
    </source>
</reference>
<keyword evidence="1" id="KW-0418">Kinase</keyword>
<keyword evidence="3" id="KW-0547">Nucleotide-binding</keyword>
<dbReference type="CDD" id="cd16936">
    <property type="entry name" value="HATPase_RsbW-like"/>
    <property type="match status" value="1"/>
</dbReference>
<evidence type="ECO:0000259" key="2">
    <source>
        <dbReference type="Pfam" id="PF13581"/>
    </source>
</evidence>
<dbReference type="PANTHER" id="PTHR35526">
    <property type="entry name" value="ANTI-SIGMA-F FACTOR RSBW-RELATED"/>
    <property type="match status" value="1"/>
</dbReference>
<dbReference type="GO" id="GO:0005524">
    <property type="term" value="F:ATP binding"/>
    <property type="evidence" value="ECO:0007669"/>
    <property type="project" value="UniProtKB-KW"/>
</dbReference>
<organism evidence="3 4">
    <name type="scientific">Nonomuraea typhae</name>
    <dbReference type="NCBI Taxonomy" id="2603600"/>
    <lineage>
        <taxon>Bacteria</taxon>
        <taxon>Bacillati</taxon>
        <taxon>Actinomycetota</taxon>
        <taxon>Actinomycetes</taxon>
        <taxon>Streptosporangiales</taxon>
        <taxon>Streptosporangiaceae</taxon>
        <taxon>Nonomuraea</taxon>
    </lineage>
</organism>
<comment type="caution">
    <text evidence="3">The sequence shown here is derived from an EMBL/GenBank/DDBJ whole genome shotgun (WGS) entry which is preliminary data.</text>
</comment>
<dbReference type="InterPro" id="IPR050267">
    <property type="entry name" value="Anti-sigma-factor_SerPK"/>
</dbReference>
<gene>
    <name evidence="3" type="ORF">ACIBG2_33580</name>
</gene>
<feature type="domain" description="Histidine kinase/HSP90-like ATPase" evidence="2">
    <location>
        <begin position="17"/>
        <end position="121"/>
    </location>
</feature>
<keyword evidence="4" id="KW-1185">Reference proteome</keyword>
<dbReference type="SUPFAM" id="SSF55874">
    <property type="entry name" value="ATPase domain of HSP90 chaperone/DNA topoisomerase II/histidine kinase"/>
    <property type="match status" value="1"/>
</dbReference>
<keyword evidence="1" id="KW-0723">Serine/threonine-protein kinase</keyword>
<dbReference type="InterPro" id="IPR003594">
    <property type="entry name" value="HATPase_dom"/>
</dbReference>
<dbReference type="PANTHER" id="PTHR35526:SF3">
    <property type="entry name" value="ANTI-SIGMA-F FACTOR RSBW"/>
    <property type="match status" value="1"/>
</dbReference>
<proteinExistence type="predicted"/>
<keyword evidence="1" id="KW-0808">Transferase</keyword>